<accession>A0A0B4X279</accession>
<evidence type="ECO:0000313" key="3">
    <source>
        <dbReference type="Proteomes" id="UP000031368"/>
    </source>
</evidence>
<evidence type="ECO:0000256" key="1">
    <source>
        <dbReference type="SAM" id="MobiDB-lite"/>
    </source>
</evidence>
<evidence type="ECO:0000313" key="2">
    <source>
        <dbReference type="EMBL" id="AJD41276.1"/>
    </source>
</evidence>
<name>A0A0B4X279_9HYPH</name>
<feature type="region of interest" description="Disordered" evidence="1">
    <location>
        <begin position="157"/>
        <end position="177"/>
    </location>
</feature>
<proteinExistence type="predicted"/>
<keyword evidence="3" id="KW-1185">Reference proteome</keyword>
<dbReference type="KEGG" id="rga:RGR602_CH01945"/>
<dbReference type="EMBL" id="CP006877">
    <property type="protein sequence ID" value="AJD41276.1"/>
    <property type="molecule type" value="Genomic_DNA"/>
</dbReference>
<dbReference type="AlphaFoldDB" id="A0A0B4X279"/>
<feature type="compositionally biased region" description="Basic and acidic residues" evidence="1">
    <location>
        <begin position="167"/>
        <end position="177"/>
    </location>
</feature>
<feature type="region of interest" description="Disordered" evidence="1">
    <location>
        <begin position="117"/>
        <end position="141"/>
    </location>
</feature>
<protein>
    <submittedName>
        <fullName evidence="2">Uncharacterized protein</fullName>
    </submittedName>
</protein>
<dbReference type="HOGENOM" id="CLU_117200_0_0_5"/>
<dbReference type="Proteomes" id="UP000031368">
    <property type="component" value="Chromosome"/>
</dbReference>
<gene>
    <name evidence="2" type="ORF">RGR602_CH01945</name>
</gene>
<sequence>MLTRLLATYPCRAPSDFRLVKPAYMQAMEKVSQYALFEAERRINQNALGHGFMPSPSELRGQIDHVMEPFLERERRARAEAKRYAWPREIEGSPRLDEAARARIRELHRQYRAWREVNHPESTRAKAPPKPPRQIPDYSEEQIEITDALRRALKAKEAVTKNLSSASERRRPHEPKP</sequence>
<organism evidence="2 3">
    <name type="scientific">Rhizobium gallicum bv. gallicum R602sp</name>
    <dbReference type="NCBI Taxonomy" id="1041138"/>
    <lineage>
        <taxon>Bacteria</taxon>
        <taxon>Pseudomonadati</taxon>
        <taxon>Pseudomonadota</taxon>
        <taxon>Alphaproteobacteria</taxon>
        <taxon>Hyphomicrobiales</taxon>
        <taxon>Rhizobiaceae</taxon>
        <taxon>Rhizobium/Agrobacterium group</taxon>
        <taxon>Rhizobium</taxon>
    </lineage>
</organism>
<reference evidence="2 3" key="1">
    <citation type="submission" date="2013-11" db="EMBL/GenBank/DDBJ databases">
        <title>Complete genome sequence of Rhizobium gallicum bv. gallicum R602.</title>
        <authorList>
            <person name="Bustos P."/>
            <person name="Santamaria R.I."/>
            <person name="Lozano L."/>
            <person name="Acosta J.L."/>
            <person name="Ormeno-Orrillo E."/>
            <person name="Rogel M.A."/>
            <person name="Romero D."/>
            <person name="Cevallos M.A."/>
            <person name="Martinez-Romero E."/>
            <person name="Gonzalez V."/>
        </authorList>
    </citation>
    <scope>NUCLEOTIDE SEQUENCE [LARGE SCALE GENOMIC DNA]</scope>
    <source>
        <strain evidence="2 3">R602</strain>
    </source>
</reference>